<protein>
    <submittedName>
        <fullName evidence="1">Membrane protein</fullName>
    </submittedName>
</protein>
<accession>I1XEY3</accession>
<dbReference type="PANTHER" id="PTHR39084">
    <property type="entry name" value="MEMBRANE PROTEIN-RELATED"/>
    <property type="match status" value="1"/>
</dbReference>
<organism evidence="1 2">
    <name type="scientific">Methylophaga nitratireducenticrescens</name>
    <dbReference type="NCBI Taxonomy" id="754476"/>
    <lineage>
        <taxon>Bacteria</taxon>
        <taxon>Pseudomonadati</taxon>
        <taxon>Pseudomonadota</taxon>
        <taxon>Gammaproteobacteria</taxon>
        <taxon>Thiotrichales</taxon>
        <taxon>Piscirickettsiaceae</taxon>
        <taxon>Methylophaga</taxon>
    </lineage>
</organism>
<keyword evidence="2" id="KW-1185">Reference proteome</keyword>
<dbReference type="STRING" id="754476.Q7A_91"/>
<dbReference type="eggNOG" id="COG3174">
    <property type="taxonomic scope" value="Bacteria"/>
</dbReference>
<proteinExistence type="predicted"/>
<dbReference type="InterPro" id="IPR049177">
    <property type="entry name" value="MgtC_SapB_SrpB_YhiD_N"/>
</dbReference>
<reference evidence="1 2" key="1">
    <citation type="journal article" date="2012" name="J. Bacteriol.">
        <title>Complete genome sequences of Methylophaga sp. strain JAM1 and Methylophaga sp. strain JAM7.</title>
        <authorList>
            <person name="Villeneuve C."/>
            <person name="Martineau C."/>
            <person name="Mauffrey F."/>
            <person name="Villemur R."/>
        </authorList>
    </citation>
    <scope>NUCLEOTIDE SEQUENCE [LARGE SCALE GENOMIC DNA]</scope>
    <source>
        <strain evidence="1 2">JAM1</strain>
    </source>
</reference>
<dbReference type="EMBL" id="CP003390">
    <property type="protein sequence ID" value="AFI82952.1"/>
    <property type="molecule type" value="Genomic_DNA"/>
</dbReference>
<dbReference type="PANTHER" id="PTHR39084:SF1">
    <property type="entry name" value="DUF4010 DOMAIN-CONTAINING PROTEIN"/>
    <property type="match status" value="1"/>
</dbReference>
<dbReference type="OrthoDB" id="9813718at2"/>
<dbReference type="AlphaFoldDB" id="I1XEY3"/>
<evidence type="ECO:0000313" key="1">
    <source>
        <dbReference type="EMBL" id="AFI82952.1"/>
    </source>
</evidence>
<dbReference type="KEGG" id="mej:Q7A_91"/>
<sequence length="428" mass="45504">MYQLSDFLGPVSQDLFALGIALALGALIGLQRGWLARDKAAGQRVAGIRTHALLGLLGGLSVQLGRELGNWVPAILLVMVALAGLAGFLMQNRQQQDFSITSWVGQVLTFCFGALVVAGQPVIAAAAAVVTAMILDNKETIHRFLKALEANELDAGLRLLLISVVMLPLIPNEGFGPGDVLNPREIWWLVVLIAAIGFIGYFAMRFGGSARGIMFTSLFAGLSSSTALTLHFSRLSRQSDSRQLSPLLAAGILIACGTMFPRILLYAALIYPPLLTELLIPVIAMGGLLYGSAAWIWWQHSGSGNVSQPQEQNPLELRAALLFGLLLVVILLLGEWMKNVMGDAGVFLLAAISGLTDVDAITLSLTRMAREDLTAATAVLAIIIAAMVNNLFKASLALGIGPFALGIRVLIPMLLSLSAGLAVVFLRM</sequence>
<dbReference type="Proteomes" id="UP000009144">
    <property type="component" value="Chromosome"/>
</dbReference>
<dbReference type="HOGENOM" id="CLU_036781_1_1_6"/>
<dbReference type="InterPro" id="IPR025105">
    <property type="entry name" value="DUF4010"/>
</dbReference>
<reference evidence="1 2" key="2">
    <citation type="journal article" date="2013" name="Int. J. Syst. Evol. Microbiol.">
        <title>Methylophaga nitratireducenticrescens sp. nov. and Methylophaga frappieri sp. nov., isolated from the biofilm of the methanol-fed denitrification system treating the seawater at the Montreal Biodome.</title>
        <authorList>
            <person name="Villeneuve C."/>
            <person name="Martineau C."/>
            <person name="Mauffrey F."/>
            <person name="Villemur R."/>
        </authorList>
    </citation>
    <scope>NUCLEOTIDE SEQUENCE [LARGE SCALE GENOMIC DNA]</scope>
    <source>
        <strain evidence="1 2">JAM1</strain>
    </source>
</reference>
<gene>
    <name evidence="1" type="ordered locus">Q7A_91</name>
</gene>
<dbReference type="Pfam" id="PF13194">
    <property type="entry name" value="DUF4010"/>
    <property type="match status" value="1"/>
</dbReference>
<dbReference type="RefSeq" id="WP_014705328.1">
    <property type="nucleotide sequence ID" value="NC_017857.3"/>
</dbReference>
<evidence type="ECO:0000313" key="2">
    <source>
        <dbReference type="Proteomes" id="UP000009144"/>
    </source>
</evidence>
<dbReference type="Pfam" id="PF02308">
    <property type="entry name" value="MgtC"/>
    <property type="match status" value="1"/>
</dbReference>
<name>I1XEY3_METNJ</name>
<dbReference type="PATRIC" id="fig|754476.3.peg.90"/>